<feature type="region of interest" description="Disordered" evidence="1">
    <location>
        <begin position="134"/>
        <end position="184"/>
    </location>
</feature>
<reference evidence="2" key="1">
    <citation type="journal article" date="2020" name="Nat. Commun.">
        <title>Large-scale genome sequencing of mycorrhizal fungi provides insights into the early evolution of symbiotic traits.</title>
        <authorList>
            <person name="Miyauchi S."/>
            <person name="Kiss E."/>
            <person name="Kuo A."/>
            <person name="Drula E."/>
            <person name="Kohler A."/>
            <person name="Sanchez-Garcia M."/>
            <person name="Morin E."/>
            <person name="Andreopoulos B."/>
            <person name="Barry K.W."/>
            <person name="Bonito G."/>
            <person name="Buee M."/>
            <person name="Carver A."/>
            <person name="Chen C."/>
            <person name="Cichocki N."/>
            <person name="Clum A."/>
            <person name="Culley D."/>
            <person name="Crous P.W."/>
            <person name="Fauchery L."/>
            <person name="Girlanda M."/>
            <person name="Hayes R.D."/>
            <person name="Keri Z."/>
            <person name="LaButti K."/>
            <person name="Lipzen A."/>
            <person name="Lombard V."/>
            <person name="Magnuson J."/>
            <person name="Maillard F."/>
            <person name="Murat C."/>
            <person name="Nolan M."/>
            <person name="Ohm R.A."/>
            <person name="Pangilinan J."/>
            <person name="Pereira M.F."/>
            <person name="Perotto S."/>
            <person name="Peter M."/>
            <person name="Pfister S."/>
            <person name="Riley R."/>
            <person name="Sitrit Y."/>
            <person name="Stielow J.B."/>
            <person name="Szollosi G."/>
            <person name="Zifcakova L."/>
            <person name="Stursova M."/>
            <person name="Spatafora J.W."/>
            <person name="Tedersoo L."/>
            <person name="Vaario L.M."/>
            <person name="Yamada A."/>
            <person name="Yan M."/>
            <person name="Wang P."/>
            <person name="Xu J."/>
            <person name="Bruns T."/>
            <person name="Baldrian P."/>
            <person name="Vilgalys R."/>
            <person name="Dunand C."/>
            <person name="Henrissat B."/>
            <person name="Grigoriev I.V."/>
            <person name="Hibbett D."/>
            <person name="Nagy L.G."/>
            <person name="Martin F.M."/>
        </authorList>
    </citation>
    <scope>NUCLEOTIDE SEQUENCE</scope>
    <source>
        <strain evidence="2">UH-Tt-Lm1</strain>
    </source>
</reference>
<proteinExistence type="predicted"/>
<feature type="compositionally biased region" description="Basic and acidic residues" evidence="1">
    <location>
        <begin position="163"/>
        <end position="173"/>
    </location>
</feature>
<keyword evidence="3" id="KW-1185">Reference proteome</keyword>
<sequence>MEDMRTAESPAVGVMTVPDDYVKVRHSLFAEYENADDANPADVAATRAWHTTTPEAAAALAQIAETHAVCPLPAYDQNGLLIEPRLYASRLGGSTAIMRFELYHHSIWNRKDKNSLPIDTFSTRLVQLRIVIPPAGNPVTPRKRKPQPSDGFFGSFTPQKGFKRGDNGNDKENCGGPIKRPRFE</sequence>
<organism evidence="2 3">
    <name type="scientific">Thelephora terrestris</name>
    <dbReference type="NCBI Taxonomy" id="56493"/>
    <lineage>
        <taxon>Eukaryota</taxon>
        <taxon>Fungi</taxon>
        <taxon>Dikarya</taxon>
        <taxon>Basidiomycota</taxon>
        <taxon>Agaricomycotina</taxon>
        <taxon>Agaricomycetes</taxon>
        <taxon>Thelephorales</taxon>
        <taxon>Thelephoraceae</taxon>
        <taxon>Thelephora</taxon>
    </lineage>
</organism>
<reference evidence="2" key="2">
    <citation type="submission" date="2020-11" db="EMBL/GenBank/DDBJ databases">
        <authorList>
            <consortium name="DOE Joint Genome Institute"/>
            <person name="Kuo A."/>
            <person name="Miyauchi S."/>
            <person name="Kiss E."/>
            <person name="Drula E."/>
            <person name="Kohler A."/>
            <person name="Sanchez-Garcia M."/>
            <person name="Andreopoulos B."/>
            <person name="Barry K.W."/>
            <person name="Bonito G."/>
            <person name="Buee M."/>
            <person name="Carver A."/>
            <person name="Chen C."/>
            <person name="Cichocki N."/>
            <person name="Clum A."/>
            <person name="Culley D."/>
            <person name="Crous P.W."/>
            <person name="Fauchery L."/>
            <person name="Girlanda M."/>
            <person name="Hayes R."/>
            <person name="Keri Z."/>
            <person name="Labutti K."/>
            <person name="Lipzen A."/>
            <person name="Lombard V."/>
            <person name="Magnuson J."/>
            <person name="Maillard F."/>
            <person name="Morin E."/>
            <person name="Murat C."/>
            <person name="Nolan M."/>
            <person name="Ohm R."/>
            <person name="Pangilinan J."/>
            <person name="Pereira M."/>
            <person name="Perotto S."/>
            <person name="Peter M."/>
            <person name="Riley R."/>
            <person name="Sitrit Y."/>
            <person name="Stielow B."/>
            <person name="Szollosi G."/>
            <person name="Zifcakova L."/>
            <person name="Stursova M."/>
            <person name="Spatafora J.W."/>
            <person name="Tedersoo L."/>
            <person name="Vaario L.-M."/>
            <person name="Yamada A."/>
            <person name="Yan M."/>
            <person name="Wang P."/>
            <person name="Xu J."/>
            <person name="Bruns T."/>
            <person name="Baldrian P."/>
            <person name="Vilgalys R."/>
            <person name="Henrissat B."/>
            <person name="Grigoriev I.V."/>
            <person name="Hibbett D."/>
            <person name="Nagy L.G."/>
            <person name="Martin F.M."/>
        </authorList>
    </citation>
    <scope>NUCLEOTIDE SEQUENCE</scope>
    <source>
        <strain evidence="2">UH-Tt-Lm1</strain>
    </source>
</reference>
<protein>
    <submittedName>
        <fullName evidence="2">Uncharacterized protein</fullName>
    </submittedName>
</protein>
<dbReference type="OrthoDB" id="2690753at2759"/>
<comment type="caution">
    <text evidence="2">The sequence shown here is derived from an EMBL/GenBank/DDBJ whole genome shotgun (WGS) entry which is preliminary data.</text>
</comment>
<dbReference type="AlphaFoldDB" id="A0A9P6H730"/>
<accession>A0A9P6H730</accession>
<evidence type="ECO:0000313" key="3">
    <source>
        <dbReference type="Proteomes" id="UP000736335"/>
    </source>
</evidence>
<evidence type="ECO:0000256" key="1">
    <source>
        <dbReference type="SAM" id="MobiDB-lite"/>
    </source>
</evidence>
<evidence type="ECO:0000313" key="2">
    <source>
        <dbReference type="EMBL" id="KAF9780859.1"/>
    </source>
</evidence>
<gene>
    <name evidence="2" type="ORF">BJ322DRAFT_1112256</name>
</gene>
<dbReference type="EMBL" id="WIUZ02000015">
    <property type="protein sequence ID" value="KAF9780859.1"/>
    <property type="molecule type" value="Genomic_DNA"/>
</dbReference>
<name>A0A9P6H730_9AGAM</name>
<dbReference type="Proteomes" id="UP000736335">
    <property type="component" value="Unassembled WGS sequence"/>
</dbReference>